<dbReference type="Proteomes" id="UP001495910">
    <property type="component" value="Unassembled WGS sequence"/>
</dbReference>
<dbReference type="PANTHER" id="PTHR46637">
    <property type="entry name" value="TIS1421-TRANSPOSASE PROTEIN A"/>
    <property type="match status" value="1"/>
</dbReference>
<accession>A0ABU9Q183</accession>
<feature type="domain" description="Insertion element IS402-like" evidence="1">
    <location>
        <begin position="3"/>
        <end position="75"/>
    </location>
</feature>
<dbReference type="InterPro" id="IPR025161">
    <property type="entry name" value="IS402-like_dom"/>
</dbReference>
<name>A0ABU9Q183_9BURK</name>
<dbReference type="RefSeq" id="WP_342831132.1">
    <property type="nucleotide sequence ID" value="NZ_JBANDC010000019.1"/>
</dbReference>
<comment type="caution">
    <text evidence="2">The sequence shown here is derived from an EMBL/GenBank/DDBJ whole genome shotgun (WGS) entry which is preliminary data.</text>
</comment>
<dbReference type="Pfam" id="PF13340">
    <property type="entry name" value="DUF4096"/>
    <property type="match status" value="1"/>
</dbReference>
<dbReference type="PANTHER" id="PTHR46637:SF1">
    <property type="entry name" value="BLL5188 PROTEIN"/>
    <property type="match status" value="1"/>
</dbReference>
<dbReference type="InterPro" id="IPR052909">
    <property type="entry name" value="Transposase_6_like"/>
</dbReference>
<evidence type="ECO:0000313" key="2">
    <source>
        <dbReference type="EMBL" id="MEM4989987.1"/>
    </source>
</evidence>
<organism evidence="2 3">
    <name type="scientific">Collimonas rhizosphaerae</name>
    <dbReference type="NCBI Taxonomy" id="3126357"/>
    <lineage>
        <taxon>Bacteria</taxon>
        <taxon>Pseudomonadati</taxon>
        <taxon>Pseudomonadota</taxon>
        <taxon>Betaproteobacteria</taxon>
        <taxon>Burkholderiales</taxon>
        <taxon>Oxalobacteraceae</taxon>
        <taxon>Collimonas</taxon>
    </lineage>
</organism>
<evidence type="ECO:0000313" key="3">
    <source>
        <dbReference type="Proteomes" id="UP001495910"/>
    </source>
</evidence>
<sequence>MKLRNAQWEKLEPLMTGKVGDSGARARNNRLFIEAVLWVSAGHRLWHDLPTRFGRWNTTYMRFVRWNKNAVWRRLAAQTRDDRELCAMLEHIAAYGDAWSMRIAHRSQRADSRDSFAAAMQHVGGPKPVLSTEDDSTLHWLRLVNE</sequence>
<proteinExistence type="predicted"/>
<evidence type="ECO:0000259" key="1">
    <source>
        <dbReference type="Pfam" id="PF13340"/>
    </source>
</evidence>
<protein>
    <submittedName>
        <fullName evidence="2">Transposase</fullName>
    </submittedName>
</protein>
<keyword evidence="3" id="KW-1185">Reference proteome</keyword>
<dbReference type="EMBL" id="JBANDC010000019">
    <property type="protein sequence ID" value="MEM4989987.1"/>
    <property type="molecule type" value="Genomic_DNA"/>
</dbReference>
<reference evidence="2 3" key="1">
    <citation type="submission" date="2024-02" db="EMBL/GenBank/DDBJ databases">
        <title>Draft genome sequence of Collimonas sp. strain H4R21, an effective mineral-weathering bacterial strain isolated from the beech rhizosphere.</title>
        <authorList>
            <person name="Morin E."/>
            <person name="Uroz S."/>
            <person name="Leveau J.H.J."/>
            <person name="Kumar R."/>
            <person name="Rey M.W."/>
            <person name="Pham J."/>
        </authorList>
    </citation>
    <scope>NUCLEOTIDE SEQUENCE [LARGE SCALE GENOMIC DNA]</scope>
    <source>
        <strain evidence="2 3">H4R21</strain>
    </source>
</reference>
<gene>
    <name evidence="2" type="ORF">V8G57_21540</name>
</gene>